<dbReference type="KEGG" id="mis:MICPUN_64878"/>
<gene>
    <name evidence="2" type="ORF">MICPUN_64878</name>
</gene>
<feature type="compositionally biased region" description="Acidic residues" evidence="1">
    <location>
        <begin position="351"/>
        <end position="366"/>
    </location>
</feature>
<dbReference type="EMBL" id="CP001334">
    <property type="protein sequence ID" value="ACO68010.1"/>
    <property type="molecule type" value="Genomic_DNA"/>
</dbReference>
<reference evidence="2 3" key="1">
    <citation type="journal article" date="2009" name="Science">
        <title>Green evolution and dynamic adaptations revealed by genomes of the marine picoeukaryotes Micromonas.</title>
        <authorList>
            <person name="Worden A.Z."/>
            <person name="Lee J.H."/>
            <person name="Mock T."/>
            <person name="Rouze P."/>
            <person name="Simmons M.P."/>
            <person name="Aerts A.L."/>
            <person name="Allen A.E."/>
            <person name="Cuvelier M.L."/>
            <person name="Derelle E."/>
            <person name="Everett M.V."/>
            <person name="Foulon E."/>
            <person name="Grimwood J."/>
            <person name="Gundlach H."/>
            <person name="Henrissat B."/>
            <person name="Napoli C."/>
            <person name="McDonald S.M."/>
            <person name="Parker M.S."/>
            <person name="Rombauts S."/>
            <person name="Salamov A."/>
            <person name="Von Dassow P."/>
            <person name="Badger J.H."/>
            <person name="Coutinho P.M."/>
            <person name="Demir E."/>
            <person name="Dubchak I."/>
            <person name="Gentemann C."/>
            <person name="Eikrem W."/>
            <person name="Gready J.E."/>
            <person name="John U."/>
            <person name="Lanier W."/>
            <person name="Lindquist E.A."/>
            <person name="Lucas S."/>
            <person name="Mayer K.F."/>
            <person name="Moreau H."/>
            <person name="Not F."/>
            <person name="Otillar R."/>
            <person name="Panaud O."/>
            <person name="Pangilinan J."/>
            <person name="Paulsen I."/>
            <person name="Piegu B."/>
            <person name="Poliakov A."/>
            <person name="Robbens S."/>
            <person name="Schmutz J."/>
            <person name="Toulza E."/>
            <person name="Wyss T."/>
            <person name="Zelensky A."/>
            <person name="Zhou K."/>
            <person name="Armbrust E.V."/>
            <person name="Bhattacharya D."/>
            <person name="Goodenough U.W."/>
            <person name="Van de Peer Y."/>
            <person name="Grigoriev I.V."/>
        </authorList>
    </citation>
    <scope>NUCLEOTIDE SEQUENCE [LARGE SCALE GENOMIC DNA]</scope>
    <source>
        <strain evidence="3">RCC299 / NOUM17</strain>
    </source>
</reference>
<feature type="compositionally biased region" description="Low complexity" evidence="1">
    <location>
        <begin position="328"/>
        <end position="337"/>
    </location>
</feature>
<accession>C1EJB8</accession>
<keyword evidence="3" id="KW-1185">Reference proteome</keyword>
<dbReference type="Proteomes" id="UP000002009">
    <property type="component" value="Chromosome 16"/>
</dbReference>
<dbReference type="InParanoid" id="C1EJB8"/>
<feature type="region of interest" description="Disordered" evidence="1">
    <location>
        <begin position="328"/>
        <end position="372"/>
    </location>
</feature>
<proteinExistence type="predicted"/>
<dbReference type="GeneID" id="8249833"/>
<protein>
    <submittedName>
        <fullName evidence="2">Uncharacterized protein</fullName>
    </submittedName>
</protein>
<name>C1EJB8_MICCC</name>
<organism evidence="2 3">
    <name type="scientific">Micromonas commoda (strain RCC299 / NOUM17 / CCMP2709)</name>
    <name type="common">Picoplanktonic green alga</name>
    <dbReference type="NCBI Taxonomy" id="296587"/>
    <lineage>
        <taxon>Eukaryota</taxon>
        <taxon>Viridiplantae</taxon>
        <taxon>Chlorophyta</taxon>
        <taxon>Mamiellophyceae</taxon>
        <taxon>Mamiellales</taxon>
        <taxon>Mamiellaceae</taxon>
        <taxon>Micromonas</taxon>
    </lineage>
</organism>
<dbReference type="RefSeq" id="XP_002506752.1">
    <property type="nucleotide sequence ID" value="XM_002506706.1"/>
</dbReference>
<evidence type="ECO:0000313" key="3">
    <source>
        <dbReference type="Proteomes" id="UP000002009"/>
    </source>
</evidence>
<dbReference type="AlphaFoldDB" id="C1EJB8"/>
<feature type="region of interest" description="Disordered" evidence="1">
    <location>
        <begin position="390"/>
        <end position="425"/>
    </location>
</feature>
<evidence type="ECO:0000256" key="1">
    <source>
        <dbReference type="SAM" id="MobiDB-lite"/>
    </source>
</evidence>
<evidence type="ECO:0000313" key="2">
    <source>
        <dbReference type="EMBL" id="ACO68010.1"/>
    </source>
</evidence>
<sequence length="555" mass="59009">MAARSTGRSEPALLKRRGRALRSNTVGERGVCLLLLLGVTALASSALMSRILPHVLAWRRASACLPTDSLLPGAAPCPPEASHPSLDVVSVAAKPTCVTRLAVAALNQYVGPRRIVFVSSNDVACARLTSFADNVECVPEDDLIPGVTKAAVDAELARLYGGTRAGARGRNGGGVGGGNYVGRSTSGAGNYMGRSNGGWYLQQLVKLGAARYLRGLSDTFLIWDPDMIPLWPVRVFGAQASAANGGKQRAFRQIGGYVIRAYESSYEKLVPGERVQYAPDGSSYVTHQMVVERAYVEELLGAFGEAWERRLSMESAVKASAAYGSYGANGANGANGAKDPRPRVDPVGGEVDFDDFNDVDLNDGDDTGGWRDADDFVRRRRLAMFEAWPEDRQASGKRAKNPRRAGSFASGIGGKDGDSPGAEGAEQGAVHKLTVNAAPRPMPAWASAVLASLPEDSLTLGFSEYAAYASWVASKHPESVEVAPVRLWSRHPFGPLVGSLGVRAQRMANRDGLCCPGPASVRVMKLLGYQYAGFEIGHVASCGLDLPRHRDSYGL</sequence>
<dbReference type="OrthoDB" id="498740at2759"/>